<evidence type="ECO:0000313" key="2">
    <source>
        <dbReference type="EMBL" id="EYD71548.1"/>
    </source>
</evidence>
<keyword evidence="1" id="KW-0812">Transmembrane</keyword>
<comment type="caution">
    <text evidence="2">The sequence shown here is derived from an EMBL/GenBank/DDBJ whole genome shotgun (WGS) entry which is preliminary data.</text>
</comment>
<dbReference type="EMBL" id="AOSK01000136">
    <property type="protein sequence ID" value="EYD71548.1"/>
    <property type="molecule type" value="Genomic_DNA"/>
</dbReference>
<protein>
    <submittedName>
        <fullName evidence="2">Uncharacterized protein</fullName>
    </submittedName>
</protein>
<feature type="transmembrane region" description="Helical" evidence="1">
    <location>
        <begin position="139"/>
        <end position="157"/>
    </location>
</feature>
<gene>
    <name evidence="2" type="ORF">Rumeso_04949</name>
</gene>
<sequence length="335" mass="35080">MLGWLGGLHRDAWRDAARLGVQAGVAGAVAYVVARWLGFVDPFLVIMMAVTGIERSVGGTLGQLAIRLQSALAGSLLGLLCLAVVPGGWGTAAALGLSLLVIMGASALRPSWALGVVPVVGMALGGDQGPLVETATTTSVGIVAGGAIGVVVAMLVWPDRAEARFERQFRRALRATATRLSDALEATVEEGREARVAEHVSAWGEAVWLAQEAMASAKFVDREGMRRRIEALRELHDSVIILDRAAGAEAAPAAGEGMRGEVEALRRETCEALTRMAEGRRAEAGIGEIDSLLSRLKAAVDAGEAVAPEHDAQTAVAFGLREVRRTLEALIEVEG</sequence>
<dbReference type="RefSeq" id="WP_037284301.1">
    <property type="nucleotide sequence ID" value="NZ_KK088637.1"/>
</dbReference>
<dbReference type="OrthoDB" id="7843322at2"/>
<reference evidence="2 3" key="1">
    <citation type="submission" date="2013-02" db="EMBL/GenBank/DDBJ databases">
        <authorList>
            <person name="Fiebig A."/>
            <person name="Goeker M."/>
            <person name="Klenk H.-P.P."/>
        </authorList>
    </citation>
    <scope>NUCLEOTIDE SEQUENCE [LARGE SCALE GENOMIC DNA]</scope>
    <source>
        <strain evidence="2 3">DSM 19309</strain>
    </source>
</reference>
<dbReference type="Proteomes" id="UP000019666">
    <property type="component" value="Unassembled WGS sequence"/>
</dbReference>
<dbReference type="AlphaFoldDB" id="A0A017HBR3"/>
<keyword evidence="3" id="KW-1185">Reference proteome</keyword>
<organism evidence="2 3">
    <name type="scientific">Rubellimicrobium mesophilum DSM 19309</name>
    <dbReference type="NCBI Taxonomy" id="442562"/>
    <lineage>
        <taxon>Bacteria</taxon>
        <taxon>Pseudomonadati</taxon>
        <taxon>Pseudomonadota</taxon>
        <taxon>Alphaproteobacteria</taxon>
        <taxon>Rhodobacterales</taxon>
        <taxon>Roseobacteraceae</taxon>
        <taxon>Rubellimicrobium</taxon>
    </lineage>
</organism>
<proteinExistence type="predicted"/>
<keyword evidence="1" id="KW-0472">Membrane</keyword>
<evidence type="ECO:0000313" key="3">
    <source>
        <dbReference type="Proteomes" id="UP000019666"/>
    </source>
</evidence>
<accession>A0A017HBR3</accession>
<feature type="transmembrane region" description="Helical" evidence="1">
    <location>
        <begin position="28"/>
        <end position="50"/>
    </location>
</feature>
<feature type="transmembrane region" description="Helical" evidence="1">
    <location>
        <begin position="71"/>
        <end position="102"/>
    </location>
</feature>
<dbReference type="HOGENOM" id="CLU_828699_0_0_5"/>
<name>A0A017HBR3_9RHOB</name>
<evidence type="ECO:0000256" key="1">
    <source>
        <dbReference type="SAM" id="Phobius"/>
    </source>
</evidence>
<keyword evidence="1" id="KW-1133">Transmembrane helix</keyword>